<dbReference type="OrthoDB" id="503106at2"/>
<accession>A0A0M2Q426</accession>
<dbReference type="eggNOG" id="COG4671">
    <property type="taxonomic scope" value="Bacteria"/>
</dbReference>
<comment type="caution">
    <text evidence="1">The sequence shown here is derived from an EMBL/GenBank/DDBJ whole genome shotgun (WGS) entry which is preliminary data.</text>
</comment>
<dbReference type="PANTHER" id="PTHR38134">
    <property type="entry name" value="SLR1395 PROTEIN"/>
    <property type="match status" value="1"/>
</dbReference>
<dbReference type="EMBL" id="AJTX02000002">
    <property type="protein sequence ID" value="KKJ01317.1"/>
    <property type="molecule type" value="Genomic_DNA"/>
</dbReference>
<dbReference type="GO" id="GO:0016740">
    <property type="term" value="F:transferase activity"/>
    <property type="evidence" value="ECO:0007669"/>
    <property type="project" value="UniProtKB-KW"/>
</dbReference>
<proteinExistence type="predicted"/>
<organism evidence="1 2">
    <name type="scientific">Prochlorothrix hollandica PCC 9006 = CALU 1027</name>
    <dbReference type="NCBI Taxonomy" id="317619"/>
    <lineage>
        <taxon>Bacteria</taxon>
        <taxon>Bacillati</taxon>
        <taxon>Cyanobacteriota</taxon>
        <taxon>Cyanophyceae</taxon>
        <taxon>Prochlorotrichales</taxon>
        <taxon>Prochlorotrichaceae</taxon>
        <taxon>Prochlorothrix</taxon>
    </lineage>
</organism>
<sequence>MSRRPILYAAITNHGFGHATRMAAVLATVQHLCPDILLLVVTTAPRWLLESYLTGDFIVRTRALDGGVVQTDGVTMDAAATLAQVQDIYQRRHRLMAGEVQFIQQNRVGLVLGDIPPLVAPIARAAGVPGWMMGNFGWDFIYRPWGGEFLALADWMGECFSQSDRLFRLPFHEPMAAFPHITDVGLTGGDPRFALGELRDYLGLTAPPERTVLLTFGGLGLEAVPYGNLAQFPDWQFLTLDATAPKLPNLIQLRGLCYQGHPLRPVDVMGLCRCILSKPGYGTFAEACRLGVPIITINREGFAETPVLLAGLRQVLPHRILQDREFFSPQWDFLREPLTEPSQPGTLPQDGNGAIAQAIVDFFGA</sequence>
<evidence type="ECO:0000313" key="2">
    <source>
        <dbReference type="Proteomes" id="UP000034681"/>
    </source>
</evidence>
<dbReference type="STRING" id="317619.GCA_000332315_03771"/>
<dbReference type="RefSeq" id="WP_017713950.1">
    <property type="nucleotide sequence ID" value="NZ_KB235941.1"/>
</dbReference>
<protein>
    <submittedName>
        <fullName evidence="1">Glycosyl transferase</fullName>
    </submittedName>
</protein>
<keyword evidence="1" id="KW-0808">Transferase</keyword>
<dbReference type="SUPFAM" id="SSF53756">
    <property type="entry name" value="UDP-Glycosyltransferase/glycogen phosphorylase"/>
    <property type="match status" value="1"/>
</dbReference>
<dbReference type="InterPro" id="IPR053205">
    <property type="entry name" value="GHMP_kinase_L-arabinokinase"/>
</dbReference>
<dbReference type="AlphaFoldDB" id="A0A0M2Q426"/>
<reference evidence="1" key="1">
    <citation type="submission" date="2012-04" db="EMBL/GenBank/DDBJ databases">
        <authorList>
            <person name="Borisov I.G."/>
            <person name="Ivanikova N.V."/>
            <person name="Pinevich A.V."/>
        </authorList>
    </citation>
    <scope>NUCLEOTIDE SEQUENCE</scope>
    <source>
        <strain evidence="1">CALU 1027</strain>
    </source>
</reference>
<dbReference type="Proteomes" id="UP000034681">
    <property type="component" value="Unassembled WGS sequence"/>
</dbReference>
<dbReference type="PANTHER" id="PTHR38134:SF2">
    <property type="entry name" value="GALACTOKINASE"/>
    <property type="match status" value="1"/>
</dbReference>
<keyword evidence="2" id="KW-1185">Reference proteome</keyword>
<gene>
    <name evidence="1" type="ORF">PROH_02880</name>
</gene>
<name>A0A0M2Q426_PROHO</name>
<evidence type="ECO:0000313" key="1">
    <source>
        <dbReference type="EMBL" id="KKJ01317.1"/>
    </source>
</evidence>